<proteinExistence type="predicted"/>
<dbReference type="AlphaFoldDB" id="A0A0C3DMJ1"/>
<evidence type="ECO:0000313" key="1">
    <source>
        <dbReference type="EMBL" id="KIM57256.1"/>
    </source>
</evidence>
<dbReference type="OrthoDB" id="5392716at2759"/>
<reference evidence="2" key="2">
    <citation type="submission" date="2015-01" db="EMBL/GenBank/DDBJ databases">
        <title>Evolutionary Origins and Diversification of the Mycorrhizal Mutualists.</title>
        <authorList>
            <consortium name="DOE Joint Genome Institute"/>
            <consortium name="Mycorrhizal Genomics Consortium"/>
            <person name="Kohler A."/>
            <person name="Kuo A."/>
            <person name="Nagy L.G."/>
            <person name="Floudas D."/>
            <person name="Copeland A."/>
            <person name="Barry K.W."/>
            <person name="Cichocki N."/>
            <person name="Veneault-Fourrey C."/>
            <person name="LaButti K."/>
            <person name="Lindquist E.A."/>
            <person name="Lipzen A."/>
            <person name="Lundell T."/>
            <person name="Morin E."/>
            <person name="Murat C."/>
            <person name="Riley R."/>
            <person name="Ohm R."/>
            <person name="Sun H."/>
            <person name="Tunlid A."/>
            <person name="Henrissat B."/>
            <person name="Grigoriev I.V."/>
            <person name="Hibbett D.S."/>
            <person name="Martin F."/>
        </authorList>
    </citation>
    <scope>NUCLEOTIDE SEQUENCE [LARGE SCALE GENOMIC DNA]</scope>
    <source>
        <strain evidence="2">Foug A</strain>
    </source>
</reference>
<protein>
    <recommendedName>
        <fullName evidence="3">Integrase catalytic domain-containing protein</fullName>
    </recommendedName>
</protein>
<dbReference type="PANTHER" id="PTHR46177:SF1">
    <property type="entry name" value="INTEGRASE CATALYTIC DOMAIN-CONTAINING PROTEIN"/>
    <property type="match status" value="1"/>
</dbReference>
<dbReference type="STRING" id="1036808.A0A0C3DMJ1"/>
<evidence type="ECO:0000313" key="2">
    <source>
        <dbReference type="Proteomes" id="UP000053989"/>
    </source>
</evidence>
<accession>A0A0C3DMJ1</accession>
<dbReference type="InParanoid" id="A0A0C3DMJ1"/>
<organism evidence="1 2">
    <name type="scientific">Scleroderma citrinum Foug A</name>
    <dbReference type="NCBI Taxonomy" id="1036808"/>
    <lineage>
        <taxon>Eukaryota</taxon>
        <taxon>Fungi</taxon>
        <taxon>Dikarya</taxon>
        <taxon>Basidiomycota</taxon>
        <taxon>Agaricomycotina</taxon>
        <taxon>Agaricomycetes</taxon>
        <taxon>Agaricomycetidae</taxon>
        <taxon>Boletales</taxon>
        <taxon>Sclerodermatineae</taxon>
        <taxon>Sclerodermataceae</taxon>
        <taxon>Scleroderma</taxon>
    </lineage>
</organism>
<name>A0A0C3DMJ1_9AGAM</name>
<dbReference type="Proteomes" id="UP000053989">
    <property type="component" value="Unassembled WGS sequence"/>
</dbReference>
<dbReference type="PANTHER" id="PTHR46177">
    <property type="entry name" value="INTEGRASE CATALYTIC DOMAIN-CONTAINING PROTEIN"/>
    <property type="match status" value="1"/>
</dbReference>
<dbReference type="HOGENOM" id="CLU_039761_0_1_1"/>
<reference evidence="1 2" key="1">
    <citation type="submission" date="2014-04" db="EMBL/GenBank/DDBJ databases">
        <authorList>
            <consortium name="DOE Joint Genome Institute"/>
            <person name="Kuo A."/>
            <person name="Kohler A."/>
            <person name="Nagy L.G."/>
            <person name="Floudas D."/>
            <person name="Copeland A."/>
            <person name="Barry K.W."/>
            <person name="Cichocki N."/>
            <person name="Veneault-Fourrey C."/>
            <person name="LaButti K."/>
            <person name="Lindquist E.A."/>
            <person name="Lipzen A."/>
            <person name="Lundell T."/>
            <person name="Morin E."/>
            <person name="Murat C."/>
            <person name="Sun H."/>
            <person name="Tunlid A."/>
            <person name="Henrissat B."/>
            <person name="Grigoriev I.V."/>
            <person name="Hibbett D.S."/>
            <person name="Martin F."/>
            <person name="Nordberg H.P."/>
            <person name="Cantor M.N."/>
            <person name="Hua S.X."/>
        </authorList>
    </citation>
    <scope>NUCLEOTIDE SEQUENCE [LARGE SCALE GENOMIC DNA]</scope>
    <source>
        <strain evidence="1 2">Foug A</strain>
    </source>
</reference>
<evidence type="ECO:0008006" key="3">
    <source>
        <dbReference type="Google" id="ProtNLM"/>
    </source>
</evidence>
<gene>
    <name evidence="1" type="ORF">SCLCIDRAFT_17006</name>
</gene>
<keyword evidence="2" id="KW-1185">Reference proteome</keyword>
<dbReference type="EMBL" id="KN822103">
    <property type="protein sequence ID" value="KIM57256.1"/>
    <property type="molecule type" value="Genomic_DNA"/>
</dbReference>
<sequence>MAKDPAQHQGPDLIKGGIAFDAGVHLSRDYITAEMCCQDPGGFELHDPTAKKVAREPLVALCPHHEWSADGHNKLASIGFPIWGVRDKWSRKWLGLWVVPNNRLKMAIAHLYLSTIESIGGMPLQMTTDCGSETTQVFSLANALREEFAPEYVSDTLPPHRFLHSIRNITIEHGWLREGIYNLTDPKHYELVQWLWPTFIQCELDHLRERLNNHPTRFDPAKKLPSGVSPNIAIALVDEYGGENCLLPVDLAVICHLKDGIGGKDLVYFVDVGFAHSADTAFSTLGIDRITSDNIWHVFMKMLPLL</sequence>